<name>A0A433Q997_9FUNG</name>
<evidence type="ECO:0000259" key="1">
    <source>
        <dbReference type="Pfam" id="PF00931"/>
    </source>
</evidence>
<evidence type="ECO:0000313" key="2">
    <source>
        <dbReference type="EMBL" id="RUS26388.1"/>
    </source>
</evidence>
<protein>
    <submittedName>
        <fullName evidence="2">P-loop containing nucleoside triphosphate hydrolase protein</fullName>
    </submittedName>
</protein>
<dbReference type="GO" id="GO:0016787">
    <property type="term" value="F:hydrolase activity"/>
    <property type="evidence" value="ECO:0007669"/>
    <property type="project" value="UniProtKB-KW"/>
</dbReference>
<dbReference type="InterPro" id="IPR002182">
    <property type="entry name" value="NB-ARC"/>
</dbReference>
<dbReference type="Gene3D" id="3.40.50.300">
    <property type="entry name" value="P-loop containing nucleotide triphosphate hydrolases"/>
    <property type="match status" value="1"/>
</dbReference>
<keyword evidence="2" id="KW-0378">Hydrolase</keyword>
<sequence length="262" mass="29751">MSTPTRSASTWSEGSAHFPPHTVKSRFYGVPSKNRDFVDRSEIISNMKAELDKSSSGECGILALRGLGGIGKTQLMLHYCYNHFQSYKWVFWLEVDSWSAAVDSFRKLAINLGLGKEIIEEMDSEEEIIEWVRIWLQTNEDWLLLLDNADGEMADKVFKLLPCIGGDIIITTREPIHSSLATVISVDKMKKEEALTLLLGVSSMDSVEDAKIQLAQQIITELDCMPLALHLARAYVNNTQNSFQQYLEKLKTQRKKLLEYNE</sequence>
<accession>A0A433Q997</accession>
<dbReference type="InterPro" id="IPR027417">
    <property type="entry name" value="P-loop_NTPase"/>
</dbReference>
<comment type="caution">
    <text evidence="2">The sequence shown here is derived from an EMBL/GenBank/DDBJ whole genome shotgun (WGS) entry which is preliminary data.</text>
</comment>
<proteinExistence type="predicted"/>
<dbReference type="GO" id="GO:0043531">
    <property type="term" value="F:ADP binding"/>
    <property type="evidence" value="ECO:0007669"/>
    <property type="project" value="InterPro"/>
</dbReference>
<dbReference type="EMBL" id="RBNJ01010571">
    <property type="protein sequence ID" value="RUS26388.1"/>
    <property type="molecule type" value="Genomic_DNA"/>
</dbReference>
<dbReference type="PANTHER" id="PTHR35205">
    <property type="entry name" value="NB-ARC AND TPR DOMAIN PROTEIN"/>
    <property type="match status" value="1"/>
</dbReference>
<dbReference type="AlphaFoldDB" id="A0A433Q997"/>
<keyword evidence="3" id="KW-1185">Reference proteome</keyword>
<reference evidence="2 3" key="1">
    <citation type="journal article" date="2018" name="New Phytol.">
        <title>Phylogenomics of Endogonaceae and evolution of mycorrhizas within Mucoromycota.</title>
        <authorList>
            <person name="Chang Y."/>
            <person name="Desiro A."/>
            <person name="Na H."/>
            <person name="Sandor L."/>
            <person name="Lipzen A."/>
            <person name="Clum A."/>
            <person name="Barry K."/>
            <person name="Grigoriev I.V."/>
            <person name="Martin F.M."/>
            <person name="Stajich J.E."/>
            <person name="Smith M.E."/>
            <person name="Bonito G."/>
            <person name="Spatafora J.W."/>
        </authorList>
    </citation>
    <scope>NUCLEOTIDE SEQUENCE [LARGE SCALE GENOMIC DNA]</scope>
    <source>
        <strain evidence="2 3">AD002</strain>
    </source>
</reference>
<dbReference type="Proteomes" id="UP000274822">
    <property type="component" value="Unassembled WGS sequence"/>
</dbReference>
<dbReference type="SUPFAM" id="SSF52540">
    <property type="entry name" value="P-loop containing nucleoside triphosphate hydrolases"/>
    <property type="match status" value="1"/>
</dbReference>
<dbReference type="PANTHER" id="PTHR35205:SF1">
    <property type="entry name" value="ZU5 DOMAIN-CONTAINING PROTEIN"/>
    <property type="match status" value="1"/>
</dbReference>
<dbReference type="Pfam" id="PF00931">
    <property type="entry name" value="NB-ARC"/>
    <property type="match status" value="1"/>
</dbReference>
<gene>
    <name evidence="2" type="ORF">BC938DRAFT_470832</name>
</gene>
<evidence type="ECO:0000313" key="3">
    <source>
        <dbReference type="Proteomes" id="UP000274822"/>
    </source>
</evidence>
<feature type="domain" description="NB-ARC" evidence="1">
    <location>
        <begin position="46"/>
        <end position="199"/>
    </location>
</feature>
<organism evidence="2 3">
    <name type="scientific">Jimgerdemannia flammicorona</name>
    <dbReference type="NCBI Taxonomy" id="994334"/>
    <lineage>
        <taxon>Eukaryota</taxon>
        <taxon>Fungi</taxon>
        <taxon>Fungi incertae sedis</taxon>
        <taxon>Mucoromycota</taxon>
        <taxon>Mucoromycotina</taxon>
        <taxon>Endogonomycetes</taxon>
        <taxon>Endogonales</taxon>
        <taxon>Endogonaceae</taxon>
        <taxon>Jimgerdemannia</taxon>
    </lineage>
</organism>